<sequence length="940" mass="108848">MKKITTCLVLFWGIVQVSGQKDSIYIEAKLSADRKTLEVNQEIVYYNHSDKDLQSVKLLNWVSAYNKRGTSLVYRKLEDRSTDLHFAKPDQLGKLLDLQVINPADQFVPVSSISDENLFLPLTKALKPGERITLQLHYSLQLPDKKFTGYGTSDKTTALKYFFIVPDHFDPDNISKRNYHDIEESVSFNTFWTINFDLPPNIFIEGNLPQTQMNAFKGYLDSDPEFVISQNGLPSIKVNVDGEDTEIKFGYNLKPEEKQNLEFYLPLHLKFIKEKIGFLPKNLFISEKFRSTEDFFGNNDITFLKFRFQLFTDAEKTDLDYFGIITKKILDESIIADKQNHHWFKNGLKSYMEIQYIQKFYKESKLLGTLPETKIFGVKPLKLFHASKVKLIDRYGLAYQYIMSQNLDQKISENFTVLSNFNDMAVSSFETGSLFNYTAEKMGYNDFNNILKDYISKNTDRKIDPEDFLKELAEKNKSSSYLSDFLKQKNRVNFKLKNIKKEEDSLTIKIGKNTDTSIPVRLETETSEGEKKSYWIETGAHEKITNFVLPASEDIHKVTLNSDYIFPESKYRDNFLYAKGLFSNTKKIKFKLIKDIPNPEYNEIYISPRVRFNNTYDKFLLGVNLKNQSFFDQKFLYSFTPTYSTGTGKLTGSGAISYSFLPAESIFRSITFGVSGSYFHYDYGLAYRKGSIFSNFNFRKNPRSTVSRSLGFSYNYLERDLSPRMVANKDYGKYNLWTAGYGYSDSQMIHEKSLSLSTQGMEDFNKITAEGFYRWEFAPKQKLSVRLFAGYFVRNDTRNNMFNYGISRVSNYSFSYNLLGESANSGLLSQQFILADGGFKSFIPGSVNQWITSFNVDSSVWKIFHVYADAGIYKNKDRPAEFIWDSGIKVRLIPDFLEVYFPIQSSLGFEPSFKDYAKRIRYTLVLNLGAVINAARRGWY</sequence>
<dbReference type="InterPro" id="IPR027268">
    <property type="entry name" value="Peptidase_M4/M1_CTD_sf"/>
</dbReference>
<reference evidence="2" key="1">
    <citation type="submission" date="2017-01" db="EMBL/GenBank/DDBJ databases">
        <authorList>
            <person name="Varghese N."/>
            <person name="Submissions S."/>
        </authorList>
    </citation>
    <scope>NUCLEOTIDE SEQUENCE [LARGE SCALE GENOMIC DNA]</scope>
    <source>
        <strain evidence="2">DSM 17126</strain>
    </source>
</reference>
<evidence type="ECO:0000313" key="2">
    <source>
        <dbReference type="Proteomes" id="UP000186373"/>
    </source>
</evidence>
<dbReference type="EMBL" id="FTNY01000004">
    <property type="protein sequence ID" value="SIS39341.1"/>
    <property type="molecule type" value="Genomic_DNA"/>
</dbReference>
<dbReference type="Gene3D" id="1.10.390.10">
    <property type="entry name" value="Neutral Protease Domain 2"/>
    <property type="match status" value="1"/>
</dbReference>
<evidence type="ECO:0008006" key="3">
    <source>
        <dbReference type="Google" id="ProtNLM"/>
    </source>
</evidence>
<evidence type="ECO:0000313" key="1">
    <source>
        <dbReference type="EMBL" id="SIS39341.1"/>
    </source>
</evidence>
<protein>
    <recommendedName>
        <fullName evidence="3">Aminopeptidase</fullName>
    </recommendedName>
</protein>
<accession>A0A1N7IQS4</accession>
<dbReference type="RefSeq" id="WP_228431967.1">
    <property type="nucleotide sequence ID" value="NZ_FTNY01000004.1"/>
</dbReference>
<dbReference type="Proteomes" id="UP000186373">
    <property type="component" value="Unassembled WGS sequence"/>
</dbReference>
<proteinExistence type="predicted"/>
<keyword evidence="2" id="KW-1185">Reference proteome</keyword>
<gene>
    <name evidence="1" type="ORF">SAMN05421639_104400</name>
</gene>
<dbReference type="AlphaFoldDB" id="A0A1N7IQS4"/>
<name>A0A1N7IQS4_9FLAO</name>
<organism evidence="1 2">
    <name type="scientific">Chryseobacterium shigense</name>
    <dbReference type="NCBI Taxonomy" id="297244"/>
    <lineage>
        <taxon>Bacteria</taxon>
        <taxon>Pseudomonadati</taxon>
        <taxon>Bacteroidota</taxon>
        <taxon>Flavobacteriia</taxon>
        <taxon>Flavobacteriales</taxon>
        <taxon>Weeksellaceae</taxon>
        <taxon>Chryseobacterium group</taxon>
        <taxon>Chryseobacterium</taxon>
    </lineage>
</organism>